<accession>B8ILF5</accession>
<dbReference type="HOGENOM" id="CLU_2569902_0_0_5"/>
<organism evidence="1 2">
    <name type="scientific">Methylobacterium nodulans (strain LMG 21967 / CNCM I-2342 / ORS 2060)</name>
    <dbReference type="NCBI Taxonomy" id="460265"/>
    <lineage>
        <taxon>Bacteria</taxon>
        <taxon>Pseudomonadati</taxon>
        <taxon>Pseudomonadota</taxon>
        <taxon>Alphaproteobacteria</taxon>
        <taxon>Hyphomicrobiales</taxon>
        <taxon>Methylobacteriaceae</taxon>
        <taxon>Methylobacterium</taxon>
    </lineage>
</organism>
<keyword evidence="2" id="KW-1185">Reference proteome</keyword>
<dbReference type="RefSeq" id="WP_015931763.1">
    <property type="nucleotide sequence ID" value="NC_011894.1"/>
</dbReference>
<dbReference type="AlphaFoldDB" id="B8ILF5"/>
<dbReference type="KEGG" id="mno:Mnod_5309"/>
<evidence type="ECO:0000313" key="2">
    <source>
        <dbReference type="Proteomes" id="UP000008207"/>
    </source>
</evidence>
<name>B8ILF5_METNO</name>
<dbReference type="eggNOG" id="ENOG5030ZXH">
    <property type="taxonomic scope" value="Bacteria"/>
</dbReference>
<dbReference type="Proteomes" id="UP000008207">
    <property type="component" value="Chromosome"/>
</dbReference>
<dbReference type="EMBL" id="CP001349">
    <property type="protein sequence ID" value="ACL60154.1"/>
    <property type="molecule type" value="Genomic_DNA"/>
</dbReference>
<dbReference type="OrthoDB" id="7864919at2"/>
<evidence type="ECO:0000313" key="1">
    <source>
        <dbReference type="EMBL" id="ACL60154.1"/>
    </source>
</evidence>
<gene>
    <name evidence="1" type="ordered locus">Mnod_5309</name>
</gene>
<reference evidence="1 2" key="1">
    <citation type="submission" date="2009-01" db="EMBL/GenBank/DDBJ databases">
        <title>Complete sequence of chromosome of Methylobacterium nodulans ORS 2060.</title>
        <authorList>
            <consortium name="US DOE Joint Genome Institute"/>
            <person name="Lucas S."/>
            <person name="Copeland A."/>
            <person name="Lapidus A."/>
            <person name="Glavina del Rio T."/>
            <person name="Dalin E."/>
            <person name="Tice H."/>
            <person name="Bruce D."/>
            <person name="Goodwin L."/>
            <person name="Pitluck S."/>
            <person name="Sims D."/>
            <person name="Brettin T."/>
            <person name="Detter J.C."/>
            <person name="Han C."/>
            <person name="Larimer F."/>
            <person name="Land M."/>
            <person name="Hauser L."/>
            <person name="Kyrpides N."/>
            <person name="Ivanova N."/>
            <person name="Marx C.J."/>
            <person name="Richardson P."/>
        </authorList>
    </citation>
    <scope>NUCLEOTIDE SEQUENCE [LARGE SCALE GENOMIC DNA]</scope>
    <source>
        <strain evidence="2">LMG 21967 / CNCM I-2342 / ORS 2060</strain>
    </source>
</reference>
<protein>
    <recommendedName>
        <fullName evidence="3">Ribosomal protein S27</fullName>
    </recommendedName>
</protein>
<evidence type="ECO:0008006" key="3">
    <source>
        <dbReference type="Google" id="ProtNLM"/>
    </source>
</evidence>
<proteinExistence type="predicted"/>
<sequence length="83" mass="8797">MADYLTVALICAKTLAGPDCSRDTAIDVVIAPAPSPVACMMQGETLAARSNLVDRDTNYLKVACERRRTAALTPTDSVVSRSP</sequence>